<feature type="non-terminal residue" evidence="4">
    <location>
        <position position="291"/>
    </location>
</feature>
<dbReference type="GO" id="GO:0015937">
    <property type="term" value="P:coenzyme A biosynthetic process"/>
    <property type="evidence" value="ECO:0007669"/>
    <property type="project" value="UniProtKB-KW"/>
</dbReference>
<dbReference type="GO" id="GO:0010181">
    <property type="term" value="F:FMN binding"/>
    <property type="evidence" value="ECO:0007669"/>
    <property type="project" value="TreeGrafter"/>
</dbReference>
<gene>
    <name evidence="4" type="ORF">BN1723_006098</name>
</gene>
<reference evidence="5" key="1">
    <citation type="submission" date="2015-05" db="EMBL/GenBank/DDBJ databases">
        <authorList>
            <person name="Fogelqvist Johan"/>
        </authorList>
    </citation>
    <scope>NUCLEOTIDE SEQUENCE [LARGE SCALE GENOMIC DNA]</scope>
</reference>
<evidence type="ECO:0000256" key="1">
    <source>
        <dbReference type="ARBA" id="ARBA00022993"/>
    </source>
</evidence>
<dbReference type="AlphaFoldDB" id="A0A0G4NDD5"/>
<sequence length="291" mass="31469">MNLRKPQAIHLNPAIGKSNRPLKQVLKLTPPRPLTTTSHNSPVHMPFSFRSLTQHMMNPADAVAGALQDGKAHLLLACTGSVATIKLPSMLAHLACHPSLSIRIILTPSAAQFLTGTSAEQPTVESLRRLPGVDGVYLDADEWGPHAWKRGASILHIELRRWADLLVLAPLSANSLAKIAAGLSDNLVTSVVRAWDTSVRPDGTRRRIVAAPSMNTMMYTHPLTARHLKVLEEDWGGRDGWFDVLRPVSKALACGDVGVGAMRPWEEVVALVEERLGLSAEGASRDGRNGA</sequence>
<dbReference type="PANTHER" id="PTHR14359">
    <property type="entry name" value="HOMO-OLIGOMERIC FLAVIN CONTAINING CYS DECARBOXYLASE FAMILY"/>
    <property type="match status" value="1"/>
</dbReference>
<protein>
    <recommendedName>
        <fullName evidence="3">Flavoprotein domain-containing protein</fullName>
    </recommendedName>
</protein>
<keyword evidence="1" id="KW-0173">Coenzyme A biosynthesis</keyword>
<dbReference type="SUPFAM" id="SSF52507">
    <property type="entry name" value="Homo-oligomeric flavin-containing Cys decarboxylases, HFCD"/>
    <property type="match status" value="1"/>
</dbReference>
<dbReference type="PANTHER" id="PTHR14359:SF6">
    <property type="entry name" value="PHOSPHOPANTOTHENOYLCYSTEINE DECARBOXYLASE"/>
    <property type="match status" value="1"/>
</dbReference>
<accession>A0A0G4NDD5</accession>
<organism evidence="4 5">
    <name type="scientific">Verticillium longisporum</name>
    <name type="common">Verticillium dahliae var. longisporum</name>
    <dbReference type="NCBI Taxonomy" id="100787"/>
    <lineage>
        <taxon>Eukaryota</taxon>
        <taxon>Fungi</taxon>
        <taxon>Dikarya</taxon>
        <taxon>Ascomycota</taxon>
        <taxon>Pezizomycotina</taxon>
        <taxon>Sordariomycetes</taxon>
        <taxon>Hypocreomycetidae</taxon>
        <taxon>Glomerellales</taxon>
        <taxon>Plectosphaerellaceae</taxon>
        <taxon>Verticillium</taxon>
    </lineage>
</organism>
<dbReference type="Pfam" id="PF02441">
    <property type="entry name" value="Flavoprotein"/>
    <property type="match status" value="1"/>
</dbReference>
<evidence type="ECO:0000256" key="2">
    <source>
        <dbReference type="ARBA" id="ARBA00038350"/>
    </source>
</evidence>
<evidence type="ECO:0000313" key="4">
    <source>
        <dbReference type="EMBL" id="CRK44389.1"/>
    </source>
</evidence>
<feature type="domain" description="Flavoprotein" evidence="3">
    <location>
        <begin position="73"/>
        <end position="274"/>
    </location>
</feature>
<dbReference type="GO" id="GO:0071513">
    <property type="term" value="C:phosphopantothenoylcysteine decarboxylase complex"/>
    <property type="evidence" value="ECO:0007669"/>
    <property type="project" value="TreeGrafter"/>
</dbReference>
<dbReference type="GO" id="GO:0004633">
    <property type="term" value="F:phosphopantothenoylcysteine decarboxylase activity"/>
    <property type="evidence" value="ECO:0007669"/>
    <property type="project" value="TreeGrafter"/>
</dbReference>
<evidence type="ECO:0000313" key="5">
    <source>
        <dbReference type="Proteomes" id="UP000045706"/>
    </source>
</evidence>
<comment type="similarity">
    <text evidence="2">Belongs to the HFCD (homooligomeric flavin containing Cys decarboxylase) superfamily.</text>
</comment>
<dbReference type="InterPro" id="IPR003382">
    <property type="entry name" value="Flavoprotein"/>
</dbReference>
<dbReference type="EMBL" id="CVQI01033940">
    <property type="protein sequence ID" value="CRK44389.1"/>
    <property type="molecule type" value="Genomic_DNA"/>
</dbReference>
<dbReference type="InterPro" id="IPR036551">
    <property type="entry name" value="Flavin_trans-like"/>
</dbReference>
<name>A0A0G4NDD5_VERLO</name>
<proteinExistence type="inferred from homology"/>
<dbReference type="Proteomes" id="UP000045706">
    <property type="component" value="Unassembled WGS sequence"/>
</dbReference>
<dbReference type="Gene3D" id="3.40.50.1950">
    <property type="entry name" value="Flavin prenyltransferase-like"/>
    <property type="match status" value="1"/>
</dbReference>
<evidence type="ECO:0000259" key="3">
    <source>
        <dbReference type="Pfam" id="PF02441"/>
    </source>
</evidence>